<proteinExistence type="predicted"/>
<keyword evidence="2" id="KW-1185">Reference proteome</keyword>
<name>A0A9D4GU22_DREPO</name>
<dbReference type="AlphaFoldDB" id="A0A9D4GU22"/>
<reference evidence="1" key="2">
    <citation type="submission" date="2020-11" db="EMBL/GenBank/DDBJ databases">
        <authorList>
            <person name="McCartney M.A."/>
            <person name="Auch B."/>
            <person name="Kono T."/>
            <person name="Mallez S."/>
            <person name="Becker A."/>
            <person name="Gohl D.M."/>
            <person name="Silverstein K.A.T."/>
            <person name="Koren S."/>
            <person name="Bechman K.B."/>
            <person name="Herman A."/>
            <person name="Abrahante J.E."/>
            <person name="Garbe J."/>
        </authorList>
    </citation>
    <scope>NUCLEOTIDE SEQUENCE</scope>
    <source>
        <strain evidence="1">Duluth1</strain>
        <tissue evidence="1">Whole animal</tissue>
    </source>
</reference>
<dbReference type="EMBL" id="JAIWYP010000005">
    <property type="protein sequence ID" value="KAH3823060.1"/>
    <property type="molecule type" value="Genomic_DNA"/>
</dbReference>
<reference evidence="1" key="1">
    <citation type="journal article" date="2019" name="bioRxiv">
        <title>The Genome of the Zebra Mussel, Dreissena polymorpha: A Resource for Invasive Species Research.</title>
        <authorList>
            <person name="McCartney M.A."/>
            <person name="Auch B."/>
            <person name="Kono T."/>
            <person name="Mallez S."/>
            <person name="Zhang Y."/>
            <person name="Obille A."/>
            <person name="Becker A."/>
            <person name="Abrahante J.E."/>
            <person name="Garbe J."/>
            <person name="Badalamenti J.P."/>
            <person name="Herman A."/>
            <person name="Mangelson H."/>
            <person name="Liachko I."/>
            <person name="Sullivan S."/>
            <person name="Sone E.D."/>
            <person name="Koren S."/>
            <person name="Silverstein K.A.T."/>
            <person name="Beckman K.B."/>
            <person name="Gohl D.M."/>
        </authorList>
    </citation>
    <scope>NUCLEOTIDE SEQUENCE</scope>
    <source>
        <strain evidence="1">Duluth1</strain>
        <tissue evidence="1">Whole animal</tissue>
    </source>
</reference>
<dbReference type="Proteomes" id="UP000828390">
    <property type="component" value="Unassembled WGS sequence"/>
</dbReference>
<sequence>MWLLNRAVYYHMAVVMGSISTCDSCTGQYITTWFLYREVYRLVNHVQGSILPRGSCTTMWLLYREKYYHAAGVQGSVLTCVFCTGQYTTMWCCIGQFIAMWLLYRTVHYHLAVVQGSV</sequence>
<evidence type="ECO:0000313" key="1">
    <source>
        <dbReference type="EMBL" id="KAH3823060.1"/>
    </source>
</evidence>
<evidence type="ECO:0000313" key="2">
    <source>
        <dbReference type="Proteomes" id="UP000828390"/>
    </source>
</evidence>
<protein>
    <submittedName>
        <fullName evidence="1">Uncharacterized protein</fullName>
    </submittedName>
</protein>
<comment type="caution">
    <text evidence="1">The sequence shown here is derived from an EMBL/GenBank/DDBJ whole genome shotgun (WGS) entry which is preliminary data.</text>
</comment>
<accession>A0A9D4GU22</accession>
<organism evidence="1 2">
    <name type="scientific">Dreissena polymorpha</name>
    <name type="common">Zebra mussel</name>
    <name type="synonym">Mytilus polymorpha</name>
    <dbReference type="NCBI Taxonomy" id="45954"/>
    <lineage>
        <taxon>Eukaryota</taxon>
        <taxon>Metazoa</taxon>
        <taxon>Spiralia</taxon>
        <taxon>Lophotrochozoa</taxon>
        <taxon>Mollusca</taxon>
        <taxon>Bivalvia</taxon>
        <taxon>Autobranchia</taxon>
        <taxon>Heteroconchia</taxon>
        <taxon>Euheterodonta</taxon>
        <taxon>Imparidentia</taxon>
        <taxon>Neoheterodontei</taxon>
        <taxon>Myida</taxon>
        <taxon>Dreissenoidea</taxon>
        <taxon>Dreissenidae</taxon>
        <taxon>Dreissena</taxon>
    </lineage>
</organism>
<gene>
    <name evidence="1" type="ORF">DPMN_124857</name>
</gene>